<keyword evidence="3" id="KW-1185">Reference proteome</keyword>
<feature type="domain" description="Fe2OG dioxygenase" evidence="1">
    <location>
        <begin position="103"/>
        <end position="200"/>
    </location>
</feature>
<dbReference type="InterPro" id="IPR027450">
    <property type="entry name" value="AlkB-like"/>
</dbReference>
<dbReference type="InterPro" id="IPR032852">
    <property type="entry name" value="ALKBH2"/>
</dbReference>
<name>A0ABS8GBI2_9ALTE</name>
<dbReference type="EMBL" id="JAJEWP010000006">
    <property type="protein sequence ID" value="MCC2617907.1"/>
    <property type="molecule type" value="Genomic_DNA"/>
</dbReference>
<comment type="caution">
    <text evidence="2">The sequence shown here is derived from an EMBL/GenBank/DDBJ whole genome shotgun (WGS) entry which is preliminary data.</text>
</comment>
<dbReference type="PROSITE" id="PS51471">
    <property type="entry name" value="FE2OG_OXY"/>
    <property type="match status" value="1"/>
</dbReference>
<protein>
    <submittedName>
        <fullName evidence="2">Alpha-ketoglutarate-dependent dioxygenase AlkB</fullName>
    </submittedName>
</protein>
<sequence>MFATNDSSALQTLDLPDATLQYVPAFLNVRDADDHYRALCDSLNWRQDNIKMFGRTVRIPRLQAYYGDPQARYRYSGLWMLPQPWTEHLQSLRERCQSHTGQVFNAVLANWYRDGDDSMGWHSDDEPELGAQPVIASLTLGSCRDFDLRHKVTGQKIRIPLQNGSLLIMSGTTQQYWQHAVPKRKSIDNGRINLTFRRIQA</sequence>
<dbReference type="Gene3D" id="2.60.120.590">
    <property type="entry name" value="Alpha-ketoglutarate-dependent dioxygenase AlkB-like"/>
    <property type="match status" value="1"/>
</dbReference>
<dbReference type="PANTHER" id="PTHR31573:SF1">
    <property type="entry name" value="DNA OXIDATIVE DEMETHYLASE ALKBH2"/>
    <property type="match status" value="1"/>
</dbReference>
<dbReference type="GO" id="GO:0051213">
    <property type="term" value="F:dioxygenase activity"/>
    <property type="evidence" value="ECO:0007669"/>
    <property type="project" value="UniProtKB-KW"/>
</dbReference>
<dbReference type="Pfam" id="PF13532">
    <property type="entry name" value="2OG-FeII_Oxy_2"/>
    <property type="match status" value="1"/>
</dbReference>
<dbReference type="SUPFAM" id="SSF51197">
    <property type="entry name" value="Clavaminate synthase-like"/>
    <property type="match status" value="1"/>
</dbReference>
<dbReference type="InterPro" id="IPR005123">
    <property type="entry name" value="Oxoglu/Fe-dep_dioxygenase_dom"/>
</dbReference>
<dbReference type="PANTHER" id="PTHR31573">
    <property type="entry name" value="ALPHA-KETOGLUTARATE-DEPENDENT DIOXYGENASE ALKB HOMOLOG 2"/>
    <property type="match status" value="1"/>
</dbReference>
<reference evidence="2 3" key="1">
    <citation type="submission" date="2021-10" db="EMBL/GenBank/DDBJ databases">
        <title>Draft genome of Aestuariibacter halophilus JC2043.</title>
        <authorList>
            <person name="Emsley S.A."/>
            <person name="Pfannmuller K.M."/>
            <person name="Ushijima B."/>
            <person name="Saw J.H."/>
            <person name="Videau P."/>
        </authorList>
    </citation>
    <scope>NUCLEOTIDE SEQUENCE [LARGE SCALE GENOMIC DNA]</scope>
    <source>
        <strain evidence="2 3">JC2043</strain>
    </source>
</reference>
<gene>
    <name evidence="2" type="ORF">LJ739_16765</name>
</gene>
<keyword evidence="2" id="KW-0560">Oxidoreductase</keyword>
<organism evidence="2 3">
    <name type="scientific">Fluctibacter halophilus</name>
    <dbReference type="NCBI Taxonomy" id="226011"/>
    <lineage>
        <taxon>Bacteria</taxon>
        <taxon>Pseudomonadati</taxon>
        <taxon>Pseudomonadota</taxon>
        <taxon>Gammaproteobacteria</taxon>
        <taxon>Alteromonadales</taxon>
        <taxon>Alteromonadaceae</taxon>
        <taxon>Fluctibacter</taxon>
    </lineage>
</organism>
<dbReference type="Proteomes" id="UP001520878">
    <property type="component" value="Unassembled WGS sequence"/>
</dbReference>
<dbReference type="InterPro" id="IPR037151">
    <property type="entry name" value="AlkB-like_sf"/>
</dbReference>
<proteinExistence type="predicted"/>
<evidence type="ECO:0000259" key="1">
    <source>
        <dbReference type="PROSITE" id="PS51471"/>
    </source>
</evidence>
<evidence type="ECO:0000313" key="3">
    <source>
        <dbReference type="Proteomes" id="UP001520878"/>
    </source>
</evidence>
<keyword evidence="2" id="KW-0223">Dioxygenase</keyword>
<dbReference type="RefSeq" id="WP_229162321.1">
    <property type="nucleotide sequence ID" value="NZ_JAJEWP010000006.1"/>
</dbReference>
<accession>A0ABS8GBI2</accession>
<evidence type="ECO:0000313" key="2">
    <source>
        <dbReference type="EMBL" id="MCC2617907.1"/>
    </source>
</evidence>